<sequence>MKKSKNGTDVQQRCQSVTGWQAHGLTRPPARACACAVWPERLSACVLAGCCACDCVHACTCGRGGARGRQGRLLARAPDGRLGRLVGWNIISKNPLTVILDNNKFNGTNYTDWLHNLRIVLDYENQGYIMNKPLPLTLPDGSSSEECETFERWYADHRKVRSIILASISNNVQKQYDMLDDVDSILQRMKEVYAIPDRHTRYVATKEFFRAKITKGSSVQEHGDKMLSLVEKLEDLKVGLENDTYIDVILQSLPPSYYPFIVNFNMNGLEKSINELINMLVQYKATIKKSALSVLIGEASTSKAKGKRAGCWKRKKGKAMAKTVVVAKDAKSAPVALVGMDKEKKRMGTQQQSKANDICAYCHEKRVLEEELSQSIF</sequence>
<dbReference type="PANTHER" id="PTHR35317:SF5">
    <property type="entry name" value="CCHC-TYPE DOMAIN-CONTAINING PROTEIN"/>
    <property type="match status" value="1"/>
</dbReference>
<dbReference type="Pfam" id="PF14223">
    <property type="entry name" value="Retrotran_gag_2"/>
    <property type="match status" value="1"/>
</dbReference>
<reference evidence="1" key="1">
    <citation type="submission" date="2020-06" db="EMBL/GenBank/DDBJ databases">
        <authorList>
            <person name="Li T."/>
            <person name="Hu X."/>
            <person name="Zhang T."/>
            <person name="Song X."/>
            <person name="Zhang H."/>
            <person name="Dai N."/>
            <person name="Sheng W."/>
            <person name="Hou X."/>
            <person name="Wei L."/>
        </authorList>
    </citation>
    <scope>NUCLEOTIDE SEQUENCE</scope>
    <source>
        <strain evidence="1">G02</strain>
        <tissue evidence="1">Leaf</tissue>
    </source>
</reference>
<protein>
    <submittedName>
        <fullName evidence="1">Uncharacterized protein</fullName>
    </submittedName>
</protein>
<proteinExistence type="predicted"/>
<evidence type="ECO:0000313" key="1">
    <source>
        <dbReference type="EMBL" id="KAL0325277.1"/>
    </source>
</evidence>
<dbReference type="EMBL" id="JACGWJ010000023">
    <property type="protein sequence ID" value="KAL0325277.1"/>
    <property type="molecule type" value="Genomic_DNA"/>
</dbReference>
<gene>
    <name evidence="1" type="ORF">Sradi_5097000</name>
</gene>
<comment type="caution">
    <text evidence="1">The sequence shown here is derived from an EMBL/GenBank/DDBJ whole genome shotgun (WGS) entry which is preliminary data.</text>
</comment>
<dbReference type="AlphaFoldDB" id="A0AAW2M138"/>
<name>A0AAW2M138_SESRA</name>
<reference evidence="1" key="2">
    <citation type="journal article" date="2024" name="Plant">
        <title>Genomic evolution and insights into agronomic trait innovations of Sesamum species.</title>
        <authorList>
            <person name="Miao H."/>
            <person name="Wang L."/>
            <person name="Qu L."/>
            <person name="Liu H."/>
            <person name="Sun Y."/>
            <person name="Le M."/>
            <person name="Wang Q."/>
            <person name="Wei S."/>
            <person name="Zheng Y."/>
            <person name="Lin W."/>
            <person name="Duan Y."/>
            <person name="Cao H."/>
            <person name="Xiong S."/>
            <person name="Wang X."/>
            <person name="Wei L."/>
            <person name="Li C."/>
            <person name="Ma Q."/>
            <person name="Ju M."/>
            <person name="Zhao R."/>
            <person name="Li G."/>
            <person name="Mu C."/>
            <person name="Tian Q."/>
            <person name="Mei H."/>
            <person name="Zhang T."/>
            <person name="Gao T."/>
            <person name="Zhang H."/>
        </authorList>
    </citation>
    <scope>NUCLEOTIDE SEQUENCE</scope>
    <source>
        <strain evidence="1">G02</strain>
    </source>
</reference>
<organism evidence="1">
    <name type="scientific">Sesamum radiatum</name>
    <name type="common">Black benniseed</name>
    <dbReference type="NCBI Taxonomy" id="300843"/>
    <lineage>
        <taxon>Eukaryota</taxon>
        <taxon>Viridiplantae</taxon>
        <taxon>Streptophyta</taxon>
        <taxon>Embryophyta</taxon>
        <taxon>Tracheophyta</taxon>
        <taxon>Spermatophyta</taxon>
        <taxon>Magnoliopsida</taxon>
        <taxon>eudicotyledons</taxon>
        <taxon>Gunneridae</taxon>
        <taxon>Pentapetalae</taxon>
        <taxon>asterids</taxon>
        <taxon>lamiids</taxon>
        <taxon>Lamiales</taxon>
        <taxon>Pedaliaceae</taxon>
        <taxon>Sesamum</taxon>
    </lineage>
</organism>
<dbReference type="PANTHER" id="PTHR35317">
    <property type="entry name" value="OS04G0629600 PROTEIN"/>
    <property type="match status" value="1"/>
</dbReference>
<accession>A0AAW2M138</accession>